<dbReference type="AlphaFoldDB" id="A0A9W9X6V7"/>
<name>A0A9W9X6V7_9EURO</name>
<evidence type="ECO:0000313" key="1">
    <source>
        <dbReference type="EMBL" id="KAJ5485181.1"/>
    </source>
</evidence>
<accession>A0A9W9X6V7</accession>
<dbReference type="RefSeq" id="XP_056789965.1">
    <property type="nucleotide sequence ID" value="XM_056934771.1"/>
</dbReference>
<evidence type="ECO:0000313" key="2">
    <source>
        <dbReference type="Proteomes" id="UP001148312"/>
    </source>
</evidence>
<dbReference type="GeneID" id="81625020"/>
<dbReference type="Proteomes" id="UP001148312">
    <property type="component" value="Unassembled WGS sequence"/>
</dbReference>
<keyword evidence="2" id="KW-1185">Reference proteome</keyword>
<sequence>MWAMKNVGTIEMMGPKAWDRTACDEIVVVGLTLYYGWLMCKKKKKDKSGKQGKTCYEEVGEVGDAVGILNDLGLIG</sequence>
<dbReference type="EMBL" id="JAPWDQ010000005">
    <property type="protein sequence ID" value="KAJ5485181.1"/>
    <property type="molecule type" value="Genomic_DNA"/>
</dbReference>
<comment type="caution">
    <text evidence="1">The sequence shown here is derived from an EMBL/GenBank/DDBJ whole genome shotgun (WGS) entry which is preliminary data.</text>
</comment>
<proteinExistence type="predicted"/>
<reference evidence="1" key="2">
    <citation type="journal article" date="2023" name="IMA Fungus">
        <title>Comparative genomic study of the Penicillium genus elucidates a diverse pangenome and 15 lateral gene transfer events.</title>
        <authorList>
            <person name="Petersen C."/>
            <person name="Sorensen T."/>
            <person name="Nielsen M.R."/>
            <person name="Sondergaard T.E."/>
            <person name="Sorensen J.L."/>
            <person name="Fitzpatrick D.A."/>
            <person name="Frisvad J.C."/>
            <person name="Nielsen K.L."/>
        </authorList>
    </citation>
    <scope>NUCLEOTIDE SEQUENCE</scope>
    <source>
        <strain evidence="1">IBT 30728</strain>
    </source>
</reference>
<reference evidence="1" key="1">
    <citation type="submission" date="2022-12" db="EMBL/GenBank/DDBJ databases">
        <authorList>
            <person name="Petersen C."/>
        </authorList>
    </citation>
    <scope>NUCLEOTIDE SEQUENCE</scope>
    <source>
        <strain evidence="1">IBT 30728</strain>
    </source>
</reference>
<organism evidence="1 2">
    <name type="scientific">Penicillium diatomitis</name>
    <dbReference type="NCBI Taxonomy" id="2819901"/>
    <lineage>
        <taxon>Eukaryota</taxon>
        <taxon>Fungi</taxon>
        <taxon>Dikarya</taxon>
        <taxon>Ascomycota</taxon>
        <taxon>Pezizomycotina</taxon>
        <taxon>Eurotiomycetes</taxon>
        <taxon>Eurotiomycetidae</taxon>
        <taxon>Eurotiales</taxon>
        <taxon>Aspergillaceae</taxon>
        <taxon>Penicillium</taxon>
    </lineage>
</organism>
<gene>
    <name evidence="1" type="ORF">N7539_005169</name>
</gene>
<protein>
    <submittedName>
        <fullName evidence="1">Uncharacterized protein</fullName>
    </submittedName>
</protein>